<accession>A0A0R1XK73</accession>
<dbReference type="RefSeq" id="WP_027829584.1">
    <property type="nucleotide sequence ID" value="NZ_AUEH01000081.1"/>
</dbReference>
<keyword evidence="1" id="KW-1133">Transmembrane helix</keyword>
<gene>
    <name evidence="2" type="ORF">FC91_GL001622</name>
</gene>
<keyword evidence="1" id="KW-0812">Transmembrane</keyword>
<dbReference type="AlphaFoldDB" id="A0A0R1XK73"/>
<feature type="transmembrane region" description="Helical" evidence="1">
    <location>
        <begin position="125"/>
        <end position="146"/>
    </location>
</feature>
<feature type="transmembrane region" description="Helical" evidence="1">
    <location>
        <begin position="36"/>
        <end position="59"/>
    </location>
</feature>
<dbReference type="EMBL" id="AZFW01000027">
    <property type="protein sequence ID" value="KRM28788.1"/>
    <property type="molecule type" value="Genomic_DNA"/>
</dbReference>
<dbReference type="InterPro" id="IPR052712">
    <property type="entry name" value="Acid_resist_chaperone_HdeD"/>
</dbReference>
<dbReference type="Proteomes" id="UP000050949">
    <property type="component" value="Unassembled WGS sequence"/>
</dbReference>
<sequence>MQQLYTTFRRYNWLQSIVSLALGVLLLLVPKIVTSAAIALIAAYIAIQGIIGLVAAIRAGKDNPMQDNKMAEGLSIGLIVVAVVFYLLAKPLLASLPFILGLILIFMGINRLVSGFSRNRTYVNVTPWPMAIYGALLIIAGIVLVINPFGTLMLLFRFFGGTLIAMVIVDFFTGRYYKKQA</sequence>
<keyword evidence="1" id="KW-0472">Membrane</keyword>
<evidence type="ECO:0000256" key="1">
    <source>
        <dbReference type="SAM" id="Phobius"/>
    </source>
</evidence>
<name>A0A0R1XK73_9LACO</name>
<evidence type="ECO:0000313" key="2">
    <source>
        <dbReference type="EMBL" id="KRM28788.1"/>
    </source>
</evidence>
<feature type="transmembrane region" description="Helical" evidence="1">
    <location>
        <begin position="71"/>
        <end position="89"/>
    </location>
</feature>
<comment type="caution">
    <text evidence="2">The sequence shown here is derived from an EMBL/GenBank/DDBJ whole genome shotgun (WGS) entry which is preliminary data.</text>
</comment>
<feature type="transmembrane region" description="Helical" evidence="1">
    <location>
        <begin position="95"/>
        <end position="113"/>
    </location>
</feature>
<reference evidence="2 3" key="1">
    <citation type="journal article" date="2015" name="Genome Announc.">
        <title>Expanding the biotechnology potential of lactobacilli through comparative genomics of 213 strains and associated genera.</title>
        <authorList>
            <person name="Sun Z."/>
            <person name="Harris H.M."/>
            <person name="McCann A."/>
            <person name="Guo C."/>
            <person name="Argimon S."/>
            <person name="Zhang W."/>
            <person name="Yang X."/>
            <person name="Jeffery I.B."/>
            <person name="Cooney J.C."/>
            <person name="Kagawa T.F."/>
            <person name="Liu W."/>
            <person name="Song Y."/>
            <person name="Salvetti E."/>
            <person name="Wrobel A."/>
            <person name="Rasinkangas P."/>
            <person name="Parkhill J."/>
            <person name="Rea M.C."/>
            <person name="O'Sullivan O."/>
            <person name="Ritari J."/>
            <person name="Douillard F.P."/>
            <person name="Paul Ross R."/>
            <person name="Yang R."/>
            <person name="Briner A.E."/>
            <person name="Felis G.E."/>
            <person name="de Vos W.M."/>
            <person name="Barrangou R."/>
            <person name="Klaenhammer T.R."/>
            <person name="Caufield P.W."/>
            <person name="Cui Y."/>
            <person name="Zhang H."/>
            <person name="O'Toole P.W."/>
        </authorList>
    </citation>
    <scope>NUCLEOTIDE SEQUENCE [LARGE SCALE GENOMIC DNA]</scope>
    <source>
        <strain evidence="2 3">DSM 16991</strain>
    </source>
</reference>
<dbReference type="Pfam" id="PF03729">
    <property type="entry name" value="DUF308"/>
    <property type="match status" value="3"/>
</dbReference>
<feature type="transmembrane region" description="Helical" evidence="1">
    <location>
        <begin position="152"/>
        <end position="172"/>
    </location>
</feature>
<dbReference type="PANTHER" id="PTHR34989:SF1">
    <property type="entry name" value="PROTEIN HDED"/>
    <property type="match status" value="1"/>
</dbReference>
<proteinExistence type="predicted"/>
<protein>
    <recommendedName>
        <fullName evidence="4">Acid-resistance membrane protein</fullName>
    </recommendedName>
</protein>
<dbReference type="InterPro" id="IPR005325">
    <property type="entry name" value="DUF308_memb"/>
</dbReference>
<dbReference type="OrthoDB" id="2307496at2"/>
<organism evidence="2 3">
    <name type="scientific">Schleiferilactobacillus harbinensis DSM 16991</name>
    <dbReference type="NCBI Taxonomy" id="1122147"/>
    <lineage>
        <taxon>Bacteria</taxon>
        <taxon>Bacillati</taxon>
        <taxon>Bacillota</taxon>
        <taxon>Bacilli</taxon>
        <taxon>Lactobacillales</taxon>
        <taxon>Lactobacillaceae</taxon>
        <taxon>Schleiferilactobacillus</taxon>
    </lineage>
</organism>
<feature type="transmembrane region" description="Helical" evidence="1">
    <location>
        <begin position="12"/>
        <end position="30"/>
    </location>
</feature>
<dbReference type="GO" id="GO:0005886">
    <property type="term" value="C:plasma membrane"/>
    <property type="evidence" value="ECO:0007669"/>
    <property type="project" value="TreeGrafter"/>
</dbReference>
<evidence type="ECO:0008006" key="4">
    <source>
        <dbReference type="Google" id="ProtNLM"/>
    </source>
</evidence>
<evidence type="ECO:0000313" key="3">
    <source>
        <dbReference type="Proteomes" id="UP000050949"/>
    </source>
</evidence>
<dbReference type="PATRIC" id="fig|1122147.4.peg.1682"/>
<dbReference type="PANTHER" id="PTHR34989">
    <property type="entry name" value="PROTEIN HDED"/>
    <property type="match status" value="1"/>
</dbReference>
<dbReference type="eggNOG" id="COG3247">
    <property type="taxonomic scope" value="Bacteria"/>
</dbReference>